<evidence type="ECO:0000313" key="2">
    <source>
        <dbReference type="EMBL" id="MFB9571794.1"/>
    </source>
</evidence>
<reference evidence="2 3" key="1">
    <citation type="submission" date="2024-09" db="EMBL/GenBank/DDBJ databases">
        <authorList>
            <person name="Sun Q."/>
            <person name="Mori K."/>
        </authorList>
    </citation>
    <scope>NUCLEOTIDE SEQUENCE [LARGE SCALE GENOMIC DNA]</scope>
    <source>
        <strain evidence="2 3">JCM 3331</strain>
    </source>
</reference>
<evidence type="ECO:0000313" key="3">
    <source>
        <dbReference type="Proteomes" id="UP001589710"/>
    </source>
</evidence>
<feature type="domain" description="PPM-type phosphatase" evidence="1">
    <location>
        <begin position="2"/>
        <end position="74"/>
    </location>
</feature>
<gene>
    <name evidence="2" type="ORF">ACFFTL_05390</name>
</gene>
<dbReference type="EMBL" id="JBHMCG010000020">
    <property type="protein sequence ID" value="MFB9571794.1"/>
    <property type="molecule type" value="Genomic_DNA"/>
</dbReference>
<accession>A0ABV5R4C6</accession>
<proteinExistence type="predicted"/>
<dbReference type="Gene3D" id="3.60.40.10">
    <property type="entry name" value="PPM-type phosphatase domain"/>
    <property type="match status" value="1"/>
</dbReference>
<organism evidence="2 3">
    <name type="scientific">Streptomyces yanii</name>
    <dbReference type="NCBI Taxonomy" id="78510"/>
    <lineage>
        <taxon>Bacteria</taxon>
        <taxon>Bacillati</taxon>
        <taxon>Actinomycetota</taxon>
        <taxon>Actinomycetes</taxon>
        <taxon>Kitasatosporales</taxon>
        <taxon>Streptomycetaceae</taxon>
        <taxon>Streptomyces</taxon>
    </lineage>
</organism>
<dbReference type="InterPro" id="IPR001932">
    <property type="entry name" value="PPM-type_phosphatase-like_dom"/>
</dbReference>
<dbReference type="InterPro" id="IPR036457">
    <property type="entry name" value="PPM-type-like_dom_sf"/>
</dbReference>
<name>A0ABV5R4C6_9ACTN</name>
<sequence length="84" mass="8774">MGGPVLGVVPGTDYAEETFILDEDRALVMVTDDVVEGPGLTLEDRLEGTGPLVGAALHDGLNAEETADRIVDAAAVVVVRRVDE</sequence>
<comment type="caution">
    <text evidence="2">The sequence shown here is derived from an EMBL/GenBank/DDBJ whole genome shotgun (WGS) entry which is preliminary data.</text>
</comment>
<keyword evidence="3" id="KW-1185">Reference proteome</keyword>
<evidence type="ECO:0000259" key="1">
    <source>
        <dbReference type="Pfam" id="PF07228"/>
    </source>
</evidence>
<dbReference type="Pfam" id="PF07228">
    <property type="entry name" value="SpoIIE"/>
    <property type="match status" value="1"/>
</dbReference>
<dbReference type="RefSeq" id="WP_345509952.1">
    <property type="nucleotide sequence ID" value="NZ_BAAAXD010000005.1"/>
</dbReference>
<protein>
    <submittedName>
        <fullName evidence="2">SpoIIE family protein phosphatase</fullName>
    </submittedName>
</protein>
<dbReference type="Proteomes" id="UP001589710">
    <property type="component" value="Unassembled WGS sequence"/>
</dbReference>